<evidence type="ECO:0008006" key="4">
    <source>
        <dbReference type="Google" id="ProtNLM"/>
    </source>
</evidence>
<keyword evidence="1" id="KW-0472">Membrane</keyword>
<dbReference type="EMBL" id="JBHUMZ010000013">
    <property type="protein sequence ID" value="MFD2638075.1"/>
    <property type="molecule type" value="Genomic_DNA"/>
</dbReference>
<comment type="caution">
    <text evidence="2">The sequence shown here is derived from an EMBL/GenBank/DDBJ whole genome shotgun (WGS) entry which is preliminary data.</text>
</comment>
<accession>A0ABW5Q827</accession>
<keyword evidence="3" id="KW-1185">Reference proteome</keyword>
<gene>
    <name evidence="2" type="ORF">ACFSW4_04235</name>
</gene>
<organism evidence="2 3">
    <name type="scientific">Piscibacillus salipiscarius</name>
    <dbReference type="NCBI Taxonomy" id="299480"/>
    <lineage>
        <taxon>Bacteria</taxon>
        <taxon>Bacillati</taxon>
        <taxon>Bacillota</taxon>
        <taxon>Bacilli</taxon>
        <taxon>Bacillales</taxon>
        <taxon>Bacillaceae</taxon>
        <taxon>Piscibacillus</taxon>
    </lineage>
</organism>
<keyword evidence="1" id="KW-0812">Transmembrane</keyword>
<protein>
    <recommendedName>
        <fullName evidence="4">DUF3311 domain-containing protein</fullName>
    </recommendedName>
</protein>
<feature type="transmembrane region" description="Helical" evidence="1">
    <location>
        <begin position="38"/>
        <end position="58"/>
    </location>
</feature>
<keyword evidence="1" id="KW-1133">Transmembrane helix</keyword>
<name>A0ABW5Q827_9BACI</name>
<feature type="transmembrane region" description="Helical" evidence="1">
    <location>
        <begin position="7"/>
        <end position="26"/>
    </location>
</feature>
<reference evidence="3" key="1">
    <citation type="journal article" date="2019" name="Int. J. Syst. Evol. Microbiol.">
        <title>The Global Catalogue of Microorganisms (GCM) 10K type strain sequencing project: providing services to taxonomists for standard genome sequencing and annotation.</title>
        <authorList>
            <consortium name="The Broad Institute Genomics Platform"/>
            <consortium name="The Broad Institute Genome Sequencing Center for Infectious Disease"/>
            <person name="Wu L."/>
            <person name="Ma J."/>
        </authorList>
    </citation>
    <scope>NUCLEOTIDE SEQUENCE [LARGE SCALE GENOMIC DNA]</scope>
    <source>
        <strain evidence="3">TISTR 1571</strain>
    </source>
</reference>
<proteinExistence type="predicted"/>
<evidence type="ECO:0000256" key="1">
    <source>
        <dbReference type="SAM" id="Phobius"/>
    </source>
</evidence>
<dbReference type="Proteomes" id="UP001597452">
    <property type="component" value="Unassembled WGS sequence"/>
</dbReference>
<dbReference type="RefSeq" id="WP_377327640.1">
    <property type="nucleotide sequence ID" value="NZ_JBHUMZ010000013.1"/>
</dbReference>
<evidence type="ECO:0000313" key="3">
    <source>
        <dbReference type="Proteomes" id="UP001597452"/>
    </source>
</evidence>
<evidence type="ECO:0000313" key="2">
    <source>
        <dbReference type="EMBL" id="MFD2638075.1"/>
    </source>
</evidence>
<sequence length="70" mass="8102">MKYILGTMLGFYLLIFWILPFFYRFLPGDGAYASYFHPAYMGMILLAGLIVACTIILLEEIKSLKEEKNK</sequence>